<dbReference type="STRING" id="1266660.A0A1G4IYS3"/>
<comment type="catalytic activity">
    <reaction evidence="12 13">
        <text>DNA(n) + a 2'-deoxyribonucleoside 5'-triphosphate = DNA(n+1) + diphosphate</text>
        <dbReference type="Rhea" id="RHEA:22508"/>
        <dbReference type="Rhea" id="RHEA-COMP:17339"/>
        <dbReference type="Rhea" id="RHEA-COMP:17340"/>
        <dbReference type="ChEBI" id="CHEBI:33019"/>
        <dbReference type="ChEBI" id="CHEBI:61560"/>
        <dbReference type="ChEBI" id="CHEBI:173112"/>
        <dbReference type="EC" id="2.7.7.49"/>
    </reaction>
</comment>
<evidence type="ECO:0000313" key="15">
    <source>
        <dbReference type="EMBL" id="SCU82372.1"/>
    </source>
</evidence>
<dbReference type="OrthoDB" id="289721at2759"/>
<evidence type="ECO:0000256" key="10">
    <source>
        <dbReference type="ARBA" id="ARBA00022918"/>
    </source>
</evidence>
<dbReference type="GO" id="GO:0046872">
    <property type="term" value="F:metal ion binding"/>
    <property type="evidence" value="ECO:0007669"/>
    <property type="project" value="UniProtKB-KW"/>
</dbReference>
<keyword evidence="7 13" id="KW-0479">Metal-binding</keyword>
<evidence type="ECO:0000256" key="4">
    <source>
        <dbReference type="ARBA" id="ARBA00022454"/>
    </source>
</evidence>
<dbReference type="GO" id="GO:0042162">
    <property type="term" value="F:telomeric DNA binding"/>
    <property type="evidence" value="ECO:0007669"/>
    <property type="project" value="EnsemblFungi"/>
</dbReference>
<evidence type="ECO:0000256" key="1">
    <source>
        <dbReference type="ARBA" id="ARBA00008001"/>
    </source>
</evidence>
<evidence type="ECO:0000256" key="3">
    <source>
        <dbReference type="ARBA" id="ARBA00016182"/>
    </source>
</evidence>
<keyword evidence="4 13" id="KW-0158">Chromosome</keyword>
<keyword evidence="11 13" id="KW-0539">Nucleus</keyword>
<keyword evidence="9 13" id="KW-0779">Telomere</keyword>
<dbReference type="GO" id="GO:0003720">
    <property type="term" value="F:telomerase activity"/>
    <property type="evidence" value="ECO:0007669"/>
    <property type="project" value="EnsemblFungi"/>
</dbReference>
<reference evidence="16" key="1">
    <citation type="submission" date="2016-03" db="EMBL/GenBank/DDBJ databases">
        <authorList>
            <person name="Devillers H."/>
        </authorList>
    </citation>
    <scope>NUCLEOTIDE SEQUENCE [LARGE SCALE GENOMIC DNA]</scope>
</reference>
<dbReference type="PANTHER" id="PTHR12066">
    <property type="entry name" value="TELOMERASE REVERSE TRANSCRIPTASE"/>
    <property type="match status" value="1"/>
</dbReference>
<comment type="function">
    <text evidence="13">Telomerase is a ribonucleoprotein enzyme essential for the replication of chromosome termini in most eukaryotes. It elongates telomeres. It is a reverse transcriptase that adds simple sequence repeats to chromosome ends by copying a template sequence within the RNA component of the enzyme.</text>
</comment>
<dbReference type="PRINTS" id="PR01365">
    <property type="entry name" value="TELOMERASERT"/>
</dbReference>
<evidence type="ECO:0000256" key="11">
    <source>
        <dbReference type="ARBA" id="ARBA00023242"/>
    </source>
</evidence>
<sequence>MKCLRDLIYPDVSNSVYIRNYDSPDRGAVTILEGTYADFWNKLQDVYVEPYSDRIHKFSTTISEHASVVDECVSFLKNAGLPSNVLAIGYKIAKNVDVASKLHCESSNFNVTRLKCGLWKTIHRLWGTEKFVDLIINNSIYEYNDGVYYQLTGPTHDWTLSPLSGSTARRTVLDISNSTFTYRNRGDCRTSAILPRSPKLLVSQIFGNIEDVSGNNKSSKRLERILSLVIKKHRKLKYRFMFDASCPSVNLEECESNLDAQICAKSVTQYLASVTCKLFPVSFFGSKHNRSKILSKISLIVGLKLHDRIPIDILLEGLKVKDIEWLGRSTNLDITELRKRQTILVNVVQWFFGQFCSSIIKTFFYCTELSATRNLIYFRFDIWEQITRPFLDNYFKKFLKTNEKCQEHTDSMNYKHGFLRLIPKVPKHQFRVIFVPLKSHPDAVDTQLDYIRNVIKPTGRVLNYILGTEASSSEFVFSKTLSSPNEIPDAILTFKSWLTEVYKSVPQLFFIKFDIESCYDSIPTLYAREVIRKRLTTHVDFFVRSQSVYNPNKDVIRRQYIVNGDVEIDKDCIAIDEVLTTYLTKVDILRVIDEEMNKSSMIYGRRCYLRSSGIFQGSNLSANIVELLYDDLVTTEAVFQDTRGAPAMILRLADDFLVVSTSKSYIEAVGSQVKEGFQTHGAYPNNLKVMTNVLATEQTYVRFCAMDINLEKLEVVKHIETLNPIYNFASSAKKRFTRLRSIFESRLNGSLTNPGLNSWPTIVKQVFYASLSTVRSLKFHDRRSLSPLNLLKFIKTLLCSSIRCCAKLSHSNFNSSDLKIVIAKAFLEAVEKKYIKVKMGSMAQSELKLLISDTDVENLPSEVPS</sequence>
<keyword evidence="5 13" id="KW-0808">Transferase</keyword>
<proteinExistence type="inferred from homology"/>
<organism evidence="15 16">
    <name type="scientific">Lachancea dasiensis</name>
    <dbReference type="NCBI Taxonomy" id="1072105"/>
    <lineage>
        <taxon>Eukaryota</taxon>
        <taxon>Fungi</taxon>
        <taxon>Dikarya</taxon>
        <taxon>Ascomycota</taxon>
        <taxon>Saccharomycotina</taxon>
        <taxon>Saccharomycetes</taxon>
        <taxon>Saccharomycetales</taxon>
        <taxon>Saccharomycetaceae</taxon>
        <taxon>Lachancea</taxon>
    </lineage>
</organism>
<dbReference type="InterPro" id="IPR003545">
    <property type="entry name" value="Telomerase_RT"/>
</dbReference>
<evidence type="ECO:0000256" key="2">
    <source>
        <dbReference type="ARBA" id="ARBA00012493"/>
    </source>
</evidence>
<dbReference type="PROSITE" id="PS50878">
    <property type="entry name" value="RT_POL"/>
    <property type="match status" value="1"/>
</dbReference>
<dbReference type="InterPro" id="IPR000477">
    <property type="entry name" value="RT_dom"/>
</dbReference>
<keyword evidence="6 13" id="KW-0548">Nucleotidyltransferase</keyword>
<evidence type="ECO:0000256" key="12">
    <source>
        <dbReference type="ARBA" id="ARBA00048173"/>
    </source>
</evidence>
<keyword evidence="10 13" id="KW-0695">RNA-directed DNA polymerase</keyword>
<keyword evidence="16" id="KW-1185">Reference proteome</keyword>
<dbReference type="InterPro" id="IPR021891">
    <property type="entry name" value="Telomerase_RBD"/>
</dbReference>
<comment type="similarity">
    <text evidence="1 13">Belongs to the reverse transcriptase family. Telomerase subfamily.</text>
</comment>
<dbReference type="EC" id="2.7.7.49" evidence="2 13"/>
<name>A0A1G4IYS3_9SACH</name>
<evidence type="ECO:0000313" key="16">
    <source>
        <dbReference type="Proteomes" id="UP000190274"/>
    </source>
</evidence>
<dbReference type="Gene3D" id="1.10.132.70">
    <property type="match status" value="1"/>
</dbReference>
<dbReference type="SMART" id="SM00975">
    <property type="entry name" value="Telomerase_RBD"/>
    <property type="match status" value="1"/>
</dbReference>
<dbReference type="PANTHER" id="PTHR12066:SF0">
    <property type="entry name" value="TELOMERASE REVERSE TRANSCRIPTASE"/>
    <property type="match status" value="1"/>
</dbReference>
<accession>A0A1G4IYS3</accession>
<evidence type="ECO:0000256" key="6">
    <source>
        <dbReference type="ARBA" id="ARBA00022695"/>
    </source>
</evidence>
<dbReference type="AlphaFoldDB" id="A0A1G4IYS3"/>
<dbReference type="CDD" id="cd01648">
    <property type="entry name" value="TERT"/>
    <property type="match status" value="1"/>
</dbReference>
<dbReference type="GO" id="GO:0005730">
    <property type="term" value="C:nucleolus"/>
    <property type="evidence" value="ECO:0007669"/>
    <property type="project" value="EnsemblFungi"/>
</dbReference>
<evidence type="ECO:0000256" key="8">
    <source>
        <dbReference type="ARBA" id="ARBA00022842"/>
    </source>
</evidence>
<dbReference type="Pfam" id="PF12009">
    <property type="entry name" value="Telomerase_RBD"/>
    <property type="match status" value="1"/>
</dbReference>
<gene>
    <name evidence="15" type="ORF">LADA_0C04786G</name>
</gene>
<evidence type="ECO:0000256" key="7">
    <source>
        <dbReference type="ARBA" id="ARBA00022723"/>
    </source>
</evidence>
<dbReference type="Proteomes" id="UP000190274">
    <property type="component" value="Chromosome C"/>
</dbReference>
<evidence type="ECO:0000259" key="14">
    <source>
        <dbReference type="PROSITE" id="PS50878"/>
    </source>
</evidence>
<dbReference type="EMBL" id="LT598459">
    <property type="protein sequence ID" value="SCU82372.1"/>
    <property type="molecule type" value="Genomic_DNA"/>
</dbReference>
<evidence type="ECO:0000256" key="13">
    <source>
        <dbReference type="RuleBase" id="RU365061"/>
    </source>
</evidence>
<evidence type="ECO:0000256" key="5">
    <source>
        <dbReference type="ARBA" id="ARBA00022679"/>
    </source>
</evidence>
<feature type="domain" description="Reverse transcriptase" evidence="14">
    <location>
        <begin position="403"/>
        <end position="708"/>
    </location>
</feature>
<dbReference type="GO" id="GO:0000333">
    <property type="term" value="C:telomerase catalytic core complex"/>
    <property type="evidence" value="ECO:0007669"/>
    <property type="project" value="EnsemblFungi"/>
</dbReference>
<comment type="subcellular location">
    <subcellularLocation>
        <location evidence="13">Nucleus</location>
    </subcellularLocation>
    <subcellularLocation>
        <location evidence="13">Chromosome</location>
        <location evidence="13">Telomere</location>
    </subcellularLocation>
</comment>
<protein>
    <recommendedName>
        <fullName evidence="3 13">Telomerase reverse transcriptase</fullName>
        <ecNumber evidence="2 13">2.7.7.49</ecNumber>
    </recommendedName>
    <alternativeName>
        <fullName evidence="13">Telomerase catalytic subunit</fullName>
    </alternativeName>
</protein>
<dbReference type="GO" id="GO:0000781">
    <property type="term" value="C:chromosome, telomeric region"/>
    <property type="evidence" value="ECO:0007669"/>
    <property type="project" value="UniProtKB-SubCell"/>
</dbReference>
<dbReference type="GO" id="GO:0070034">
    <property type="term" value="F:telomerase RNA binding"/>
    <property type="evidence" value="ECO:0007669"/>
    <property type="project" value="TreeGrafter"/>
</dbReference>
<evidence type="ECO:0000256" key="9">
    <source>
        <dbReference type="ARBA" id="ARBA00022895"/>
    </source>
</evidence>
<dbReference type="GO" id="GO:0007004">
    <property type="term" value="P:telomere maintenance via telomerase"/>
    <property type="evidence" value="ECO:0007669"/>
    <property type="project" value="EnsemblFungi"/>
</dbReference>
<keyword evidence="8 13" id="KW-0460">Magnesium</keyword>